<dbReference type="RefSeq" id="WP_109613547.1">
    <property type="nucleotide sequence ID" value="NZ_QGGG01000010.1"/>
</dbReference>
<dbReference type="OrthoDB" id="9945834at2"/>
<gene>
    <name evidence="1" type="ORF">C7441_110105</name>
</gene>
<sequence length="117" mass="13180">MIAHLQIVHSAPEFFAHSGHAAVERGEGFGCFCAECDRELSAPFGFEGRLIWCLYCGMEKGYVVAIENPFGHHRWTFGVSREEAAEEREWIKGGPDHFEKMAEARARKIGHVINLFG</sequence>
<keyword evidence="2" id="KW-1185">Reference proteome</keyword>
<protein>
    <submittedName>
        <fullName evidence="1">Uncharacterized protein</fullName>
    </submittedName>
</protein>
<evidence type="ECO:0000313" key="2">
    <source>
        <dbReference type="Proteomes" id="UP000245396"/>
    </source>
</evidence>
<accession>A0A316C0N2</accession>
<name>A0A316C0N2_PSESE</name>
<dbReference type="Proteomes" id="UP000245396">
    <property type="component" value="Unassembled WGS sequence"/>
</dbReference>
<reference evidence="1 2" key="1">
    <citation type="submission" date="2018-05" db="EMBL/GenBank/DDBJ databases">
        <title>Genomic Encyclopedia of Type Strains, Phase IV (KMG-IV): sequencing the most valuable type-strain genomes for metagenomic binning, comparative biology and taxonomic classification.</title>
        <authorList>
            <person name="Goeker M."/>
        </authorList>
    </citation>
    <scope>NUCLEOTIDE SEQUENCE [LARGE SCALE GENOMIC DNA]</scope>
    <source>
        <strain evidence="1 2">DSM 6986</strain>
    </source>
</reference>
<proteinExistence type="predicted"/>
<organism evidence="1 2">
    <name type="scientific">Pseudaminobacter salicylatoxidans</name>
    <dbReference type="NCBI Taxonomy" id="93369"/>
    <lineage>
        <taxon>Bacteria</taxon>
        <taxon>Pseudomonadati</taxon>
        <taxon>Pseudomonadota</taxon>
        <taxon>Alphaproteobacteria</taxon>
        <taxon>Hyphomicrobiales</taxon>
        <taxon>Phyllobacteriaceae</taxon>
        <taxon>Pseudaminobacter</taxon>
    </lineage>
</organism>
<dbReference type="AlphaFoldDB" id="A0A316C0N2"/>
<dbReference type="EMBL" id="QGGG01000010">
    <property type="protein sequence ID" value="PWJ81573.1"/>
    <property type="molecule type" value="Genomic_DNA"/>
</dbReference>
<evidence type="ECO:0000313" key="1">
    <source>
        <dbReference type="EMBL" id="PWJ81573.1"/>
    </source>
</evidence>
<comment type="caution">
    <text evidence="1">The sequence shown here is derived from an EMBL/GenBank/DDBJ whole genome shotgun (WGS) entry which is preliminary data.</text>
</comment>